<evidence type="ECO:0000313" key="2">
    <source>
        <dbReference type="EMBL" id="KAG7663387.1"/>
    </source>
</evidence>
<keyword evidence="3" id="KW-1185">Reference proteome</keyword>
<dbReference type="InterPro" id="IPR001810">
    <property type="entry name" value="F-box_dom"/>
</dbReference>
<dbReference type="AlphaFoldDB" id="A0A8J5QI19"/>
<dbReference type="RefSeq" id="XP_049263619.1">
    <property type="nucleotide sequence ID" value="XM_049406959.1"/>
</dbReference>
<reference evidence="2 3" key="1">
    <citation type="journal article" date="2021" name="DNA Res.">
        <title>Genome analysis of Candida subhashii reveals its hybrid nature and dual mitochondrial genome conformations.</title>
        <authorList>
            <person name="Mixao V."/>
            <person name="Hegedusova E."/>
            <person name="Saus E."/>
            <person name="Pryszcz L.P."/>
            <person name="Cillingova A."/>
            <person name="Nosek J."/>
            <person name="Gabaldon T."/>
        </authorList>
    </citation>
    <scope>NUCLEOTIDE SEQUENCE [LARGE SCALE GENOMIC DNA]</scope>
    <source>
        <strain evidence="2 3">CBS 10753</strain>
    </source>
</reference>
<dbReference type="GeneID" id="73469936"/>
<evidence type="ECO:0000259" key="1">
    <source>
        <dbReference type="PROSITE" id="PS50181"/>
    </source>
</evidence>
<proteinExistence type="predicted"/>
<dbReference type="OrthoDB" id="4019356at2759"/>
<name>A0A8J5QI19_9ASCO</name>
<dbReference type="Proteomes" id="UP000694255">
    <property type="component" value="Unassembled WGS sequence"/>
</dbReference>
<evidence type="ECO:0000313" key="3">
    <source>
        <dbReference type="Proteomes" id="UP000694255"/>
    </source>
</evidence>
<comment type="caution">
    <text evidence="2">The sequence shown here is derived from an EMBL/GenBank/DDBJ whole genome shotgun (WGS) entry which is preliminary data.</text>
</comment>
<organism evidence="2 3">
    <name type="scientific">[Candida] subhashii</name>
    <dbReference type="NCBI Taxonomy" id="561895"/>
    <lineage>
        <taxon>Eukaryota</taxon>
        <taxon>Fungi</taxon>
        <taxon>Dikarya</taxon>
        <taxon>Ascomycota</taxon>
        <taxon>Saccharomycotina</taxon>
        <taxon>Pichiomycetes</taxon>
        <taxon>Debaryomycetaceae</taxon>
        <taxon>Spathaspora</taxon>
    </lineage>
</organism>
<dbReference type="PROSITE" id="PS50181">
    <property type="entry name" value="FBOX"/>
    <property type="match status" value="1"/>
</dbReference>
<gene>
    <name evidence="2" type="ORF">J8A68_003135</name>
</gene>
<sequence>MAILFTDLPDDILYLIYHNLEIFTIKRLQYVSKLTRSTQQYIFTHSQYRLLIDDNKKAEELELPGYLISKLLIPNNHKMIKHIGQFKYFLITISIYNFEDTLKLMNEYVGIFEQLFKNHDGIPNKNKYIRLFIQLHYSLNTFNDVKDCLSNIDRISHFFNRYEGTNVQIDLELNRR</sequence>
<feature type="domain" description="F-box" evidence="1">
    <location>
        <begin position="2"/>
        <end position="51"/>
    </location>
</feature>
<accession>A0A8J5QI19</accession>
<protein>
    <recommendedName>
        <fullName evidence="1">F-box domain-containing protein</fullName>
    </recommendedName>
</protein>
<dbReference type="EMBL" id="JAGSYN010000139">
    <property type="protein sequence ID" value="KAG7663387.1"/>
    <property type="molecule type" value="Genomic_DNA"/>
</dbReference>